<accession>A0A412WUX7</accession>
<evidence type="ECO:0000313" key="4">
    <source>
        <dbReference type="EMBL" id="RGV31052.1"/>
    </source>
</evidence>
<reference evidence="4 5" key="1">
    <citation type="submission" date="2018-08" db="EMBL/GenBank/DDBJ databases">
        <title>A genome reference for cultivated species of the human gut microbiota.</title>
        <authorList>
            <person name="Zou Y."/>
            <person name="Xue W."/>
            <person name="Luo G."/>
        </authorList>
    </citation>
    <scope>NUCLEOTIDE SEQUENCE [LARGE SCALE GENOMIC DNA]</scope>
    <source>
        <strain evidence="4 5">AF14-49</strain>
    </source>
</reference>
<protein>
    <submittedName>
        <fullName evidence="4">DUF5117 domain-containing protein</fullName>
    </submittedName>
</protein>
<feature type="domain" description="DUF5118" evidence="3">
    <location>
        <begin position="45"/>
        <end position="94"/>
    </location>
</feature>
<feature type="domain" description="DUF5117" evidence="2">
    <location>
        <begin position="111"/>
        <end position="297"/>
    </location>
</feature>
<dbReference type="InterPro" id="IPR034032">
    <property type="entry name" value="Zn_MMP-like_bac"/>
</dbReference>
<proteinExistence type="predicted"/>
<dbReference type="SUPFAM" id="SSF55486">
    <property type="entry name" value="Metalloproteases ('zincins'), catalytic domain"/>
    <property type="match status" value="1"/>
</dbReference>
<dbReference type="Gene3D" id="3.40.390.10">
    <property type="entry name" value="Collagenase (Catalytic Domain)"/>
    <property type="match status" value="1"/>
</dbReference>
<dbReference type="PANTHER" id="PTHR38478:SF1">
    <property type="entry name" value="ZINC DEPENDENT METALLOPROTEASE DOMAIN LIPOPROTEIN"/>
    <property type="match status" value="1"/>
</dbReference>
<evidence type="ECO:0000259" key="2">
    <source>
        <dbReference type="Pfam" id="PF17148"/>
    </source>
</evidence>
<dbReference type="Pfam" id="PF16313">
    <property type="entry name" value="DUF4953"/>
    <property type="match status" value="1"/>
</dbReference>
<dbReference type="InterPro" id="IPR032534">
    <property type="entry name" value="EcxA_zinc-bd"/>
</dbReference>
<sequence length="878" mass="98531">MKKWMIVLLAMIIVLPLSSDLYAASKKKKKKGTATATLPPPKKVSPYEKLLKGKNVETSKSDFITLHKVGSKLYFEIPLKYMDREILLASTVTNVTSPEFCDIGYKANNPLHLKFTKRDSSIFLRYVSTGVTTDNLQKAMNNVYGDPILYAYDVKAYNPDSTAVVIDMTTLFTTNVKDLSFFADAMMGGMVKISSSFKKEASYLDEIKAFDDNLSVKTVMSYGVSLNVMGMMKLMDDYPFTATVTRSILLLPEDKMIPRISDSRVGIFNSTKTRLSITKEDEIGSYSVAHRWRLEPKDVEAYKRGELVEPVKQIVFYVDDAFPELWKEPIRQAVTTWNAAFEKIGFKNVMVAKDFPKDDPDFDPDNLKYSCIRYVANSTANAMGPSWTDPTTGEIINASVLVYGNIIQLINNWRFVQTSQLDPSVRGKKLPDDVVKASLIYVVAHEVGHCLGFMHNMASSAAFPVDSLRSVSFTQKYGTTPCIMDYARFNYVAQPGDEGVKLTPPNLGVYDEFLIKWNYKFIPGTRDEWEEQPIVEQWVDEHAGDPIYRYGRQQIQSRYDPSAIEEDLGDDPMKASEYGVKNLKYILSNLQGWINDDPDYSHRQALYGQIMTQYYRYLRNVMYNIGGIYLTEVKEGTPGKRYEAVPKARQKASMAWVLKQFKSMDWLNNAELKEHFPLSVDGSAIVRSKVAGDIQGLIGNVILSSHVASSPYSINEFMTDLYNGTWSNLLQGKALTEGDKILQNTMVDMVCASLSDGGAKKSASPFGFAPSVDEIVAYGLDESGLISRFADQFRAVDEEYGRGYVASNMVANQFGTPGYGWQRTVATTAIDDSKAYLQDMAVKSRNLLRSKIGGMSGNAKVHYQALLIKLNNALKDKL</sequence>
<evidence type="ECO:0000259" key="1">
    <source>
        <dbReference type="Pfam" id="PF16313"/>
    </source>
</evidence>
<dbReference type="InterPro" id="IPR033428">
    <property type="entry name" value="DUF5118"/>
</dbReference>
<organism evidence="4 5">
    <name type="scientific">Butyricimonas virosa</name>
    <dbReference type="NCBI Taxonomy" id="544645"/>
    <lineage>
        <taxon>Bacteria</taxon>
        <taxon>Pseudomonadati</taxon>
        <taxon>Bacteroidota</taxon>
        <taxon>Bacteroidia</taxon>
        <taxon>Bacteroidales</taxon>
        <taxon>Odoribacteraceae</taxon>
        <taxon>Butyricimonas</taxon>
    </lineage>
</organism>
<dbReference type="Pfam" id="PF17148">
    <property type="entry name" value="DUF5117"/>
    <property type="match status" value="1"/>
</dbReference>
<gene>
    <name evidence="4" type="ORF">DWW18_19025</name>
</gene>
<dbReference type="Proteomes" id="UP000283589">
    <property type="component" value="Unassembled WGS sequence"/>
</dbReference>
<dbReference type="Pfam" id="PF17162">
    <property type="entry name" value="DUF5118"/>
    <property type="match status" value="1"/>
</dbReference>
<dbReference type="EMBL" id="QRZA01000041">
    <property type="protein sequence ID" value="RGV31052.1"/>
    <property type="molecule type" value="Genomic_DNA"/>
</dbReference>
<dbReference type="GO" id="GO:0008237">
    <property type="term" value="F:metallopeptidase activity"/>
    <property type="evidence" value="ECO:0007669"/>
    <property type="project" value="InterPro"/>
</dbReference>
<name>A0A412WUX7_9BACT</name>
<comment type="caution">
    <text evidence="4">The sequence shown here is derived from an EMBL/GenBank/DDBJ whole genome shotgun (WGS) entry which is preliminary data.</text>
</comment>
<dbReference type="InterPro" id="IPR033413">
    <property type="entry name" value="DUF5117"/>
</dbReference>
<dbReference type="AlphaFoldDB" id="A0A412WUX7"/>
<dbReference type="RefSeq" id="WP_118261501.1">
    <property type="nucleotide sequence ID" value="NZ_CALBWO010000017.1"/>
</dbReference>
<dbReference type="PANTHER" id="PTHR38478">
    <property type="entry name" value="PEPTIDASE M1A AND M12B"/>
    <property type="match status" value="1"/>
</dbReference>
<dbReference type="CDD" id="cd04276">
    <property type="entry name" value="ZnMc_MMP_like_2"/>
    <property type="match status" value="1"/>
</dbReference>
<feature type="domain" description="EcxA zinc-binding" evidence="1">
    <location>
        <begin position="428"/>
        <end position="730"/>
    </location>
</feature>
<evidence type="ECO:0000313" key="5">
    <source>
        <dbReference type="Proteomes" id="UP000283589"/>
    </source>
</evidence>
<evidence type="ECO:0000259" key="3">
    <source>
        <dbReference type="Pfam" id="PF17162"/>
    </source>
</evidence>
<dbReference type="InterPro" id="IPR024079">
    <property type="entry name" value="MetalloPept_cat_dom_sf"/>
</dbReference>